<organism evidence="2 3">
    <name type="scientific">Octopus vulgaris</name>
    <name type="common">Common octopus</name>
    <dbReference type="NCBI Taxonomy" id="6645"/>
    <lineage>
        <taxon>Eukaryota</taxon>
        <taxon>Metazoa</taxon>
        <taxon>Spiralia</taxon>
        <taxon>Lophotrochozoa</taxon>
        <taxon>Mollusca</taxon>
        <taxon>Cephalopoda</taxon>
        <taxon>Coleoidea</taxon>
        <taxon>Octopodiformes</taxon>
        <taxon>Octopoda</taxon>
        <taxon>Incirrata</taxon>
        <taxon>Octopodidae</taxon>
        <taxon>Octopus</taxon>
    </lineage>
</organism>
<protein>
    <submittedName>
        <fullName evidence="2">Uncharacterized protein</fullName>
    </submittedName>
</protein>
<feature type="compositionally biased region" description="Basic and acidic residues" evidence="1">
    <location>
        <begin position="79"/>
        <end position="105"/>
    </location>
</feature>
<gene>
    <name evidence="2" type="ORF">OCTVUL_1B029377</name>
</gene>
<proteinExistence type="predicted"/>
<dbReference type="EMBL" id="OX597843">
    <property type="protein sequence ID" value="CAI9744429.1"/>
    <property type="molecule type" value="Genomic_DNA"/>
</dbReference>
<reference evidence="2" key="1">
    <citation type="submission" date="2023-08" db="EMBL/GenBank/DDBJ databases">
        <authorList>
            <person name="Alioto T."/>
            <person name="Alioto T."/>
            <person name="Gomez Garrido J."/>
        </authorList>
    </citation>
    <scope>NUCLEOTIDE SEQUENCE</scope>
</reference>
<accession>A0AA36C1S3</accession>
<evidence type="ECO:0000313" key="3">
    <source>
        <dbReference type="Proteomes" id="UP001162480"/>
    </source>
</evidence>
<dbReference type="Proteomes" id="UP001162480">
    <property type="component" value="Chromosome 30"/>
</dbReference>
<evidence type="ECO:0000313" key="2">
    <source>
        <dbReference type="EMBL" id="CAI9744429.1"/>
    </source>
</evidence>
<evidence type="ECO:0000256" key="1">
    <source>
        <dbReference type="SAM" id="MobiDB-lite"/>
    </source>
</evidence>
<dbReference type="AlphaFoldDB" id="A0AA36C1S3"/>
<name>A0AA36C1S3_OCTVU</name>
<sequence length="113" mass="11921">MSKSNLIKNAAKSNGVCAHVNKAFSNDEDDAAGGEPTPVENDKDSGGTGAEAHDSDDDDDEEIGKTSQAGSAATSLNSTDDHHIGSLECREMERMRSYSDTSCHDDDNDTAEV</sequence>
<keyword evidence="3" id="KW-1185">Reference proteome</keyword>
<feature type="compositionally biased region" description="Polar residues" evidence="1">
    <location>
        <begin position="65"/>
        <end position="78"/>
    </location>
</feature>
<feature type="region of interest" description="Disordered" evidence="1">
    <location>
        <begin position="26"/>
        <end position="113"/>
    </location>
</feature>